<sequence>MKTGIYNNFFGFRALKMATMAFSASLLMTSCIVYTGGYTETDGVYYDPNKDTLPKDYYPDSGNKVGEPYDFNAGKGVIEKNKENVEEAKSRYRTKYSHKKPSSDWGDYTGTQINYYNYNSYNPYWGWGSYSPYYWDYGYSYPWGWNMGWDSWGGWNFGFSWGWGSPWYGYNRYYSPYYYPWRYYGGYYGYYDPFYYGGYYYPYYYGRGYNYYPRRASGVNTSGYSNSRVFEPANRQYPGIRMDSGSNRNYSDDSYRTGSYYNNNRSSNGYYRQEPQYNGGMRNNSNTNSMRRNSSFDNGGFRNTNMNSSGSSGGGIHMNSGSGSSLRTGGTGGMRR</sequence>
<name>A0A6P1QYP3_9FLAO</name>
<feature type="region of interest" description="Disordered" evidence="1">
    <location>
        <begin position="236"/>
        <end position="336"/>
    </location>
</feature>
<evidence type="ECO:0000256" key="2">
    <source>
        <dbReference type="SAM" id="SignalP"/>
    </source>
</evidence>
<keyword evidence="4" id="KW-1185">Reference proteome</keyword>
<feature type="chain" id="PRO_5043859683" evidence="2">
    <location>
        <begin position="24"/>
        <end position="336"/>
    </location>
</feature>
<evidence type="ECO:0000313" key="3">
    <source>
        <dbReference type="EMBL" id="QHN65804.1"/>
    </source>
</evidence>
<feature type="signal peptide" evidence="2">
    <location>
        <begin position="1"/>
        <end position="23"/>
    </location>
</feature>
<evidence type="ECO:0000313" key="4">
    <source>
        <dbReference type="Proteomes" id="UP000464318"/>
    </source>
</evidence>
<proteinExistence type="predicted"/>
<accession>A0A6P1QYP3</accession>
<gene>
    <name evidence="3" type="ORF">DBX24_07895</name>
</gene>
<dbReference type="Proteomes" id="UP000464318">
    <property type="component" value="Chromosome"/>
</dbReference>
<protein>
    <submittedName>
        <fullName evidence="3">Uncharacterized protein</fullName>
    </submittedName>
</protein>
<dbReference type="EMBL" id="CP029149">
    <property type="protein sequence ID" value="QHN65804.1"/>
    <property type="molecule type" value="Genomic_DNA"/>
</dbReference>
<keyword evidence="2" id="KW-0732">Signal</keyword>
<reference evidence="3 4" key="1">
    <citation type="submission" date="2018-04" db="EMBL/GenBank/DDBJ databases">
        <title>Characteristic and Complete Genome Sequencing of A Novel Member of Infective Endocarditis Causative Bacteria: Bergeyella cardium QL-PH.</title>
        <authorList>
            <person name="Pan H."/>
            <person name="Sun E."/>
            <person name="Zhang Y."/>
        </authorList>
    </citation>
    <scope>NUCLEOTIDE SEQUENCE [LARGE SCALE GENOMIC DNA]</scope>
    <source>
        <strain evidence="3 4">HPQL</strain>
    </source>
</reference>
<dbReference type="PROSITE" id="PS51257">
    <property type="entry name" value="PROKAR_LIPOPROTEIN"/>
    <property type="match status" value="1"/>
</dbReference>
<organism evidence="3 4">
    <name type="scientific">Bergeyella cardium</name>
    <dbReference type="NCBI Taxonomy" id="1585976"/>
    <lineage>
        <taxon>Bacteria</taxon>
        <taxon>Pseudomonadati</taxon>
        <taxon>Bacteroidota</taxon>
        <taxon>Flavobacteriia</taxon>
        <taxon>Flavobacteriales</taxon>
        <taxon>Weeksellaceae</taxon>
        <taxon>Bergeyella</taxon>
    </lineage>
</organism>
<feature type="compositionally biased region" description="Low complexity" evidence="1">
    <location>
        <begin position="317"/>
        <end position="328"/>
    </location>
</feature>
<dbReference type="RefSeq" id="WP_160224508.1">
    <property type="nucleotide sequence ID" value="NZ_CP029149.1"/>
</dbReference>
<feature type="compositionally biased region" description="Low complexity" evidence="1">
    <location>
        <begin position="256"/>
        <end position="295"/>
    </location>
</feature>
<dbReference type="OrthoDB" id="1445534at2"/>
<evidence type="ECO:0000256" key="1">
    <source>
        <dbReference type="SAM" id="MobiDB-lite"/>
    </source>
</evidence>
<dbReference type="AlphaFoldDB" id="A0A6P1QYP3"/>
<dbReference type="KEGG" id="bcad:DBX24_07895"/>